<name>A0A285R5J4_9HYPH</name>
<gene>
    <name evidence="2" type="ORF">SAMN05421512_10152</name>
</gene>
<keyword evidence="2" id="KW-0808">Transferase</keyword>
<dbReference type="OrthoDB" id="1034332at2"/>
<feature type="transmembrane region" description="Helical" evidence="1">
    <location>
        <begin position="113"/>
        <end position="134"/>
    </location>
</feature>
<sequence length="205" mass="21562">MATVYDLKSRFQTLLRPVLRRMARAGITANQVTLAALALSVIAGLAIAVWPAAGLPLALLPLVLFVRMALNAMDGMLAREHDQQSALGAVLNELGDVISDLALYLPFALVPGLSPMAVVGLCLLAVIGEMMGVVGVQIGASRRYDGPLGKSDRAVLFGTLGLLLGLGIVTPVFANWMLAIALLPAALTVFNRARKALAEVREGRP</sequence>
<evidence type="ECO:0000313" key="3">
    <source>
        <dbReference type="Proteomes" id="UP000219331"/>
    </source>
</evidence>
<keyword evidence="1" id="KW-1133">Transmembrane helix</keyword>
<accession>A0A285R5J4</accession>
<dbReference type="InterPro" id="IPR000462">
    <property type="entry name" value="CDP-OH_P_trans"/>
</dbReference>
<keyword evidence="3" id="KW-1185">Reference proteome</keyword>
<keyword evidence="1" id="KW-0812">Transmembrane</keyword>
<proteinExistence type="predicted"/>
<protein>
    <submittedName>
        <fullName evidence="2">CDP-diacylglycerol--glycerol-3-phosphate 3-phosphatidyltransferase</fullName>
    </submittedName>
</protein>
<organism evidence="2 3">
    <name type="scientific">Stappia indica</name>
    <dbReference type="NCBI Taxonomy" id="538381"/>
    <lineage>
        <taxon>Bacteria</taxon>
        <taxon>Pseudomonadati</taxon>
        <taxon>Pseudomonadota</taxon>
        <taxon>Alphaproteobacteria</taxon>
        <taxon>Hyphomicrobiales</taxon>
        <taxon>Stappiaceae</taxon>
        <taxon>Stappia</taxon>
    </lineage>
</organism>
<dbReference type="STRING" id="538381.GCA_001696535_01134"/>
<dbReference type="RefSeq" id="WP_097173537.1">
    <property type="nucleotide sequence ID" value="NZ_OBML01000001.1"/>
</dbReference>
<dbReference type="GO" id="GO:0008654">
    <property type="term" value="P:phospholipid biosynthetic process"/>
    <property type="evidence" value="ECO:0007669"/>
    <property type="project" value="InterPro"/>
</dbReference>
<feature type="transmembrane region" description="Helical" evidence="1">
    <location>
        <begin position="29"/>
        <end position="49"/>
    </location>
</feature>
<dbReference type="InterPro" id="IPR043130">
    <property type="entry name" value="CDP-OH_PTrfase_TM_dom"/>
</dbReference>
<dbReference type="EMBL" id="OBML01000001">
    <property type="protein sequence ID" value="SOB89144.1"/>
    <property type="molecule type" value="Genomic_DNA"/>
</dbReference>
<evidence type="ECO:0000256" key="1">
    <source>
        <dbReference type="SAM" id="Phobius"/>
    </source>
</evidence>
<dbReference type="GO" id="GO:0016780">
    <property type="term" value="F:phosphotransferase activity, for other substituted phosphate groups"/>
    <property type="evidence" value="ECO:0007669"/>
    <property type="project" value="InterPro"/>
</dbReference>
<dbReference type="GO" id="GO:0016020">
    <property type="term" value="C:membrane"/>
    <property type="evidence" value="ECO:0007669"/>
    <property type="project" value="InterPro"/>
</dbReference>
<feature type="transmembrane region" description="Helical" evidence="1">
    <location>
        <begin position="154"/>
        <end position="170"/>
    </location>
</feature>
<evidence type="ECO:0000313" key="2">
    <source>
        <dbReference type="EMBL" id="SOB89144.1"/>
    </source>
</evidence>
<keyword evidence="1" id="KW-0472">Membrane</keyword>
<dbReference type="Proteomes" id="UP000219331">
    <property type="component" value="Unassembled WGS sequence"/>
</dbReference>
<dbReference type="AlphaFoldDB" id="A0A285R5J4"/>
<dbReference type="Pfam" id="PF01066">
    <property type="entry name" value="CDP-OH_P_transf"/>
    <property type="match status" value="1"/>
</dbReference>
<reference evidence="2 3" key="1">
    <citation type="submission" date="2017-08" db="EMBL/GenBank/DDBJ databases">
        <authorList>
            <person name="de Groot N.N."/>
        </authorList>
    </citation>
    <scope>NUCLEOTIDE SEQUENCE [LARGE SCALE GENOMIC DNA]</scope>
    <source>
        <strain evidence="2 3">USBA 352</strain>
    </source>
</reference>
<dbReference type="Gene3D" id="1.20.120.1760">
    <property type="match status" value="1"/>
</dbReference>